<feature type="transmembrane region" description="Helical" evidence="1">
    <location>
        <begin position="49"/>
        <end position="65"/>
    </location>
</feature>
<dbReference type="RefSeq" id="WP_048194330.1">
    <property type="nucleotide sequence ID" value="NZ_CBTY010000006.1"/>
</dbReference>
<reference evidence="2 3" key="1">
    <citation type="journal article" date="2013" name="PLoS ONE">
        <title>Enrichment and Genome Sequence of the Group I.1a Ammonia-Oxidizing Archaeon ?Ca. Nitrosotenuis uzonensis? Representing a Clade Globally.</title>
        <authorList>
            <person name="Lebedeva E.V."/>
            <person name="Hatzenpichler R."/>
            <person name="Pelletier E."/>
            <person name="Schuster N."/>
            <person name="Hauzmayer S."/>
            <person name="Bulaev A."/>
            <person name="Grigor'eva N.V."/>
            <person name="Galushko A."/>
            <person name="Schmid M."/>
            <person name="Palatinszky M."/>
            <person name="Le Paslier D."/>
            <person name="Daims H."/>
            <person name="Wagner M."/>
        </authorList>
    </citation>
    <scope>NUCLEOTIDE SEQUENCE [LARGE SCALE GENOMIC DNA]</scope>
    <source>
        <strain evidence="2 3">N4</strain>
    </source>
</reference>
<dbReference type="AlphaFoldDB" id="V6AQY2"/>
<protein>
    <submittedName>
        <fullName evidence="2">Uncharacterized protein</fullName>
    </submittedName>
</protein>
<keyword evidence="1" id="KW-0812">Transmembrane</keyword>
<keyword evidence="3" id="KW-1185">Reference proteome</keyword>
<dbReference type="Proteomes" id="UP000018159">
    <property type="component" value="Unassembled WGS sequence"/>
</dbReference>
<organism evidence="2 3">
    <name type="scientific">Candidatus Nitrosotenuis uzonensis</name>
    <dbReference type="NCBI Taxonomy" id="1407055"/>
    <lineage>
        <taxon>Archaea</taxon>
        <taxon>Nitrososphaerota</taxon>
        <taxon>Candidatus Nitrosotenuis</taxon>
    </lineage>
</organism>
<dbReference type="OrthoDB" id="346at2157"/>
<sequence length="70" mass="7729">MEPALMFAAAAMVVIGLVGQGFEMRKIRKSITTDEQLSSKNVFVDRRNLKWYAIIGAGLILYYFGGGSQV</sequence>
<gene>
    <name evidence="2" type="ORF">NITUZ_140069</name>
</gene>
<comment type="caution">
    <text evidence="2">The sequence shown here is derived from an EMBL/GenBank/DDBJ whole genome shotgun (WGS) entry which is preliminary data.</text>
</comment>
<name>V6AQY2_9ARCH</name>
<dbReference type="EMBL" id="CBTY010000006">
    <property type="protein sequence ID" value="CDI04994.1"/>
    <property type="molecule type" value="Genomic_DNA"/>
</dbReference>
<evidence type="ECO:0000313" key="3">
    <source>
        <dbReference type="Proteomes" id="UP000018159"/>
    </source>
</evidence>
<proteinExistence type="predicted"/>
<keyword evidence="1" id="KW-1133">Transmembrane helix</keyword>
<evidence type="ECO:0000313" key="2">
    <source>
        <dbReference type="EMBL" id="CDI04994.1"/>
    </source>
</evidence>
<accession>V6AQY2</accession>
<feature type="transmembrane region" description="Helical" evidence="1">
    <location>
        <begin position="6"/>
        <end position="22"/>
    </location>
</feature>
<evidence type="ECO:0000256" key="1">
    <source>
        <dbReference type="SAM" id="Phobius"/>
    </source>
</evidence>
<keyword evidence="1" id="KW-0472">Membrane</keyword>